<gene>
    <name evidence="1" type="ORF">KK1_046149</name>
</gene>
<dbReference type="AlphaFoldDB" id="A0A151QRW3"/>
<evidence type="ECO:0000313" key="2">
    <source>
        <dbReference type="Proteomes" id="UP000075243"/>
    </source>
</evidence>
<proteinExistence type="predicted"/>
<dbReference type="Gramene" id="C.cajan_42519.t">
    <property type="protein sequence ID" value="C.cajan_42519.t"/>
    <property type="gene ID" value="C.cajan_42519"/>
</dbReference>
<organism evidence="1 2">
    <name type="scientific">Cajanus cajan</name>
    <name type="common">Pigeon pea</name>
    <name type="synonym">Cajanus indicus</name>
    <dbReference type="NCBI Taxonomy" id="3821"/>
    <lineage>
        <taxon>Eukaryota</taxon>
        <taxon>Viridiplantae</taxon>
        <taxon>Streptophyta</taxon>
        <taxon>Embryophyta</taxon>
        <taxon>Tracheophyta</taxon>
        <taxon>Spermatophyta</taxon>
        <taxon>Magnoliopsida</taxon>
        <taxon>eudicotyledons</taxon>
        <taxon>Gunneridae</taxon>
        <taxon>Pentapetalae</taxon>
        <taxon>rosids</taxon>
        <taxon>fabids</taxon>
        <taxon>Fabales</taxon>
        <taxon>Fabaceae</taxon>
        <taxon>Papilionoideae</taxon>
        <taxon>50 kb inversion clade</taxon>
        <taxon>NPAAA clade</taxon>
        <taxon>indigoferoid/millettioid clade</taxon>
        <taxon>Phaseoleae</taxon>
        <taxon>Cajanus</taxon>
    </lineage>
</organism>
<reference evidence="1" key="1">
    <citation type="journal article" date="2012" name="Nat. Biotechnol.">
        <title>Draft genome sequence of pigeonpea (Cajanus cajan), an orphan legume crop of resource-poor farmers.</title>
        <authorList>
            <person name="Varshney R.K."/>
            <person name="Chen W."/>
            <person name="Li Y."/>
            <person name="Bharti A.K."/>
            <person name="Saxena R.K."/>
            <person name="Schlueter J.A."/>
            <person name="Donoghue M.T."/>
            <person name="Azam S."/>
            <person name="Fan G."/>
            <person name="Whaley A.M."/>
            <person name="Farmer A.D."/>
            <person name="Sheridan J."/>
            <person name="Iwata A."/>
            <person name="Tuteja R."/>
            <person name="Penmetsa R.V."/>
            <person name="Wu W."/>
            <person name="Upadhyaya H.D."/>
            <person name="Yang S.P."/>
            <person name="Shah T."/>
            <person name="Saxena K.B."/>
            <person name="Michael T."/>
            <person name="McCombie W.R."/>
            <person name="Yang B."/>
            <person name="Zhang G."/>
            <person name="Yang H."/>
            <person name="Wang J."/>
            <person name="Spillane C."/>
            <person name="Cook D.R."/>
            <person name="May G.D."/>
            <person name="Xu X."/>
            <person name="Jackson S.A."/>
        </authorList>
    </citation>
    <scope>NUCLEOTIDE SEQUENCE [LARGE SCALE GENOMIC DNA]</scope>
</reference>
<evidence type="ECO:0000313" key="1">
    <source>
        <dbReference type="EMBL" id="KYP33040.1"/>
    </source>
</evidence>
<protein>
    <submittedName>
        <fullName evidence="1">Uncharacterized protein</fullName>
    </submittedName>
</protein>
<keyword evidence="2" id="KW-1185">Reference proteome</keyword>
<sequence length="116" mass="13119">MINAGHVYSEIASKTVQDVQSKVNTHRKVQIPCSHVLASCLQAHHDYQTYISPIYTLQQVAKVYKESLESSDMKIIGLLTLVQLCGQIQNSRELLRVDQSPAGLEQRWTLEKNIIV</sequence>
<dbReference type="Proteomes" id="UP000075243">
    <property type="component" value="Unassembled WGS sequence"/>
</dbReference>
<dbReference type="EMBL" id="KQ485011">
    <property type="protein sequence ID" value="KYP33040.1"/>
    <property type="molecule type" value="Genomic_DNA"/>
</dbReference>
<name>A0A151QRW3_CAJCA</name>
<accession>A0A151QRW3</accession>